<protein>
    <submittedName>
        <fullName evidence="3">Unannotated protein</fullName>
    </submittedName>
</protein>
<dbReference type="SFLD" id="SFLDS00003">
    <property type="entry name" value="Haloacid_Dehalogenase"/>
    <property type="match status" value="1"/>
</dbReference>
<dbReference type="Pfam" id="PF13419">
    <property type="entry name" value="HAD_2"/>
    <property type="match status" value="1"/>
</dbReference>
<dbReference type="GO" id="GO:0004713">
    <property type="term" value="F:protein tyrosine kinase activity"/>
    <property type="evidence" value="ECO:0007669"/>
    <property type="project" value="TreeGrafter"/>
</dbReference>
<dbReference type="EMBL" id="CAEZYR010000008">
    <property type="protein sequence ID" value="CAB4729772.1"/>
    <property type="molecule type" value="Genomic_DNA"/>
</dbReference>
<dbReference type="GO" id="GO:0005829">
    <property type="term" value="C:cytosol"/>
    <property type="evidence" value="ECO:0007669"/>
    <property type="project" value="TreeGrafter"/>
</dbReference>
<sequence>MLRPGSPGVPWDVVLFDLDGTLTDPHVGITRCLAHALDSVGQPVEDPNSLRVFIGPPLIEGFAEMGVPHNRIEDAIAAYRDRFTKVGMFENALVDGIFPVLLTLLAQGTRLAVATSKPEPFAEKILEHFDINELFEVIAGATLDNRRRHKEDVIAHALDALDHPTAQSVIMVGDREHDVYGARAHGIESIGVLWGFGSRGELLDANAEHIVATIDELALLLAPPRGTPTRRRDHIKLVPPS</sequence>
<dbReference type="NCBIfam" id="TIGR01549">
    <property type="entry name" value="HAD-SF-IA-v1"/>
    <property type="match status" value="1"/>
</dbReference>
<dbReference type="InterPro" id="IPR023214">
    <property type="entry name" value="HAD_sf"/>
</dbReference>
<organism evidence="3">
    <name type="scientific">freshwater metagenome</name>
    <dbReference type="NCBI Taxonomy" id="449393"/>
    <lineage>
        <taxon>unclassified sequences</taxon>
        <taxon>metagenomes</taxon>
        <taxon>ecological metagenomes</taxon>
    </lineage>
</organism>
<dbReference type="EMBL" id="CAFBMH010000001">
    <property type="protein sequence ID" value="CAB4888590.1"/>
    <property type="molecule type" value="Genomic_DNA"/>
</dbReference>
<dbReference type="SFLD" id="SFLDG01129">
    <property type="entry name" value="C1.5:_HAD__Beta-PGM__Phosphata"/>
    <property type="match status" value="1"/>
</dbReference>
<dbReference type="PANTHER" id="PTHR43434:SF20">
    <property type="entry name" value="5'-NUCLEOTIDASE"/>
    <property type="match status" value="1"/>
</dbReference>
<dbReference type="Gene3D" id="1.10.150.240">
    <property type="entry name" value="Putative phosphatase, domain 2"/>
    <property type="match status" value="1"/>
</dbReference>
<evidence type="ECO:0000313" key="2">
    <source>
        <dbReference type="EMBL" id="CAB4813071.1"/>
    </source>
</evidence>
<accession>A0A6J7F6L9</accession>
<evidence type="ECO:0000313" key="3">
    <source>
        <dbReference type="EMBL" id="CAB4888590.1"/>
    </source>
</evidence>
<proteinExistence type="predicted"/>
<dbReference type="EMBL" id="CAFABA010000003">
    <property type="protein sequence ID" value="CAB4813071.1"/>
    <property type="molecule type" value="Genomic_DNA"/>
</dbReference>
<dbReference type="EMBL" id="CAFBOS010000006">
    <property type="protein sequence ID" value="CAB4978376.1"/>
    <property type="molecule type" value="Genomic_DNA"/>
</dbReference>
<dbReference type="PANTHER" id="PTHR43434">
    <property type="entry name" value="PHOSPHOGLYCOLATE PHOSPHATASE"/>
    <property type="match status" value="1"/>
</dbReference>
<dbReference type="Gene3D" id="3.40.50.1000">
    <property type="entry name" value="HAD superfamily/HAD-like"/>
    <property type="match status" value="1"/>
</dbReference>
<evidence type="ECO:0000313" key="1">
    <source>
        <dbReference type="EMBL" id="CAB4729772.1"/>
    </source>
</evidence>
<gene>
    <name evidence="1" type="ORF">UFOPK2754_00396</name>
    <name evidence="2" type="ORF">UFOPK3139_00138</name>
    <name evidence="3" type="ORF">UFOPK3543_00046</name>
    <name evidence="4" type="ORF">UFOPK3967_00195</name>
</gene>
<dbReference type="FunFam" id="3.40.50.1000:FF:000022">
    <property type="entry name" value="Phosphoglycolate phosphatase"/>
    <property type="match status" value="1"/>
</dbReference>
<dbReference type="AlphaFoldDB" id="A0A6J7F6L9"/>
<reference evidence="3" key="1">
    <citation type="submission" date="2020-05" db="EMBL/GenBank/DDBJ databases">
        <authorList>
            <person name="Chiriac C."/>
            <person name="Salcher M."/>
            <person name="Ghai R."/>
            <person name="Kavagutti S V."/>
        </authorList>
    </citation>
    <scope>NUCLEOTIDE SEQUENCE</scope>
</reference>
<dbReference type="InterPro" id="IPR023198">
    <property type="entry name" value="PGP-like_dom2"/>
</dbReference>
<name>A0A6J7F6L9_9ZZZZ</name>
<dbReference type="SUPFAM" id="SSF56784">
    <property type="entry name" value="HAD-like"/>
    <property type="match status" value="1"/>
</dbReference>
<dbReference type="InterPro" id="IPR050155">
    <property type="entry name" value="HAD-like_hydrolase_sf"/>
</dbReference>
<evidence type="ECO:0000313" key="4">
    <source>
        <dbReference type="EMBL" id="CAB4978376.1"/>
    </source>
</evidence>
<dbReference type="InterPro" id="IPR006439">
    <property type="entry name" value="HAD-SF_hydro_IA"/>
</dbReference>
<dbReference type="InterPro" id="IPR041492">
    <property type="entry name" value="HAD_2"/>
</dbReference>
<dbReference type="InterPro" id="IPR036412">
    <property type="entry name" value="HAD-like_sf"/>
</dbReference>